<dbReference type="EMBL" id="CP063849">
    <property type="protein sequence ID" value="QOY88761.1"/>
    <property type="molecule type" value="Genomic_DNA"/>
</dbReference>
<evidence type="ECO:0000256" key="2">
    <source>
        <dbReference type="ARBA" id="ARBA00023315"/>
    </source>
</evidence>
<name>A0A7S7SLS4_PALFE</name>
<reference evidence="4 5" key="1">
    <citation type="submission" date="2020-10" db="EMBL/GenBank/DDBJ databases">
        <title>Complete genome sequence of Paludibaculum fermentans P105T, a facultatively anaerobic acidobacterium capable of dissimilatory Fe(III) reduction.</title>
        <authorList>
            <person name="Dedysh S.N."/>
            <person name="Beletsky A.V."/>
            <person name="Kulichevskaya I.S."/>
            <person name="Mardanov A.V."/>
            <person name="Ravin N.V."/>
        </authorList>
    </citation>
    <scope>NUCLEOTIDE SEQUENCE [LARGE SCALE GENOMIC DNA]</scope>
    <source>
        <strain evidence="4 5">P105</strain>
    </source>
</reference>
<organism evidence="4 5">
    <name type="scientific">Paludibaculum fermentans</name>
    <dbReference type="NCBI Taxonomy" id="1473598"/>
    <lineage>
        <taxon>Bacteria</taxon>
        <taxon>Pseudomonadati</taxon>
        <taxon>Acidobacteriota</taxon>
        <taxon>Terriglobia</taxon>
        <taxon>Bryobacterales</taxon>
        <taxon>Bryobacteraceae</taxon>
        <taxon>Paludibaculum</taxon>
    </lineage>
</organism>
<dbReference type="InterPro" id="IPR050832">
    <property type="entry name" value="Bact_Acetyltransf"/>
</dbReference>
<dbReference type="PANTHER" id="PTHR43877:SF1">
    <property type="entry name" value="ACETYLTRANSFERASE"/>
    <property type="match status" value="1"/>
</dbReference>
<evidence type="ECO:0000313" key="4">
    <source>
        <dbReference type="EMBL" id="QOY88761.1"/>
    </source>
</evidence>
<keyword evidence="1 4" id="KW-0808">Transferase</keyword>
<dbReference type="InterPro" id="IPR000182">
    <property type="entry name" value="GNAT_dom"/>
</dbReference>
<evidence type="ECO:0000256" key="1">
    <source>
        <dbReference type="ARBA" id="ARBA00022679"/>
    </source>
</evidence>
<keyword evidence="2" id="KW-0012">Acyltransferase</keyword>
<dbReference type="PANTHER" id="PTHR43877">
    <property type="entry name" value="AMINOALKYLPHOSPHONATE N-ACETYLTRANSFERASE-RELATED-RELATED"/>
    <property type="match status" value="1"/>
</dbReference>
<proteinExistence type="predicted"/>
<dbReference type="GO" id="GO:0016747">
    <property type="term" value="F:acyltransferase activity, transferring groups other than amino-acyl groups"/>
    <property type="evidence" value="ECO:0007669"/>
    <property type="project" value="InterPro"/>
</dbReference>
<accession>A0A7S7SLS4</accession>
<keyword evidence="5" id="KW-1185">Reference proteome</keyword>
<dbReference type="SUPFAM" id="SSF55729">
    <property type="entry name" value="Acyl-CoA N-acyltransferases (Nat)"/>
    <property type="match status" value="1"/>
</dbReference>
<evidence type="ECO:0000259" key="3">
    <source>
        <dbReference type="PROSITE" id="PS51186"/>
    </source>
</evidence>
<dbReference type="Gene3D" id="3.40.630.30">
    <property type="match status" value="1"/>
</dbReference>
<sequence>MTKTPIQIAEWRPELLDDAAVGRDLTMLAEVLRAVVYGGAGVSFFVPFSLDDARAFWTANVLAGARAGTRRVLVARQAERIVGTVQLNLAVPPNQQHRADVAKLLVHPEARRQGIARALMLAVEPIARAEGRSLLTLDTVSRSNAETLYLELGYIAAGFIPRYARGSLTPDLEDTTIMYKELGPA</sequence>
<evidence type="ECO:0000313" key="5">
    <source>
        <dbReference type="Proteomes" id="UP000593892"/>
    </source>
</evidence>
<dbReference type="RefSeq" id="WP_194450423.1">
    <property type="nucleotide sequence ID" value="NZ_CP063849.1"/>
</dbReference>
<gene>
    <name evidence="4" type="ORF">IRI77_02000</name>
</gene>
<protein>
    <submittedName>
        <fullName evidence="4">GNAT family N-acetyltransferase</fullName>
    </submittedName>
</protein>
<dbReference type="Proteomes" id="UP000593892">
    <property type="component" value="Chromosome"/>
</dbReference>
<dbReference type="AlphaFoldDB" id="A0A7S7SLS4"/>
<feature type="domain" description="N-acetyltransferase" evidence="3">
    <location>
        <begin position="30"/>
        <end position="183"/>
    </location>
</feature>
<dbReference type="InterPro" id="IPR016181">
    <property type="entry name" value="Acyl_CoA_acyltransferase"/>
</dbReference>
<dbReference type="Pfam" id="PF00583">
    <property type="entry name" value="Acetyltransf_1"/>
    <property type="match status" value="1"/>
</dbReference>
<dbReference type="PROSITE" id="PS51186">
    <property type="entry name" value="GNAT"/>
    <property type="match status" value="1"/>
</dbReference>
<dbReference type="CDD" id="cd04301">
    <property type="entry name" value="NAT_SF"/>
    <property type="match status" value="1"/>
</dbReference>
<dbReference type="KEGG" id="pfer:IRI77_02000"/>